<dbReference type="AlphaFoldDB" id="A0A6I9QQZ5"/>
<dbReference type="FunCoup" id="A0A6I9QQZ5">
    <property type="interactions" value="2556"/>
</dbReference>
<keyword evidence="2" id="KW-1133">Transmembrane helix</keyword>
<dbReference type="InParanoid" id="A0A6I9QQZ5"/>
<keyword evidence="2" id="KW-0812">Transmembrane</keyword>
<organism evidence="3 4">
    <name type="scientific">Elaeis guineensis var. tenera</name>
    <name type="common">Oil palm</name>
    <dbReference type="NCBI Taxonomy" id="51953"/>
    <lineage>
        <taxon>Eukaryota</taxon>
        <taxon>Viridiplantae</taxon>
        <taxon>Streptophyta</taxon>
        <taxon>Embryophyta</taxon>
        <taxon>Tracheophyta</taxon>
        <taxon>Spermatophyta</taxon>
        <taxon>Magnoliopsida</taxon>
        <taxon>Liliopsida</taxon>
        <taxon>Arecaceae</taxon>
        <taxon>Arecoideae</taxon>
        <taxon>Cocoseae</taxon>
        <taxon>Elaeidinae</taxon>
        <taxon>Elaeis</taxon>
    </lineage>
</organism>
<keyword evidence="2" id="KW-0472">Membrane</keyword>
<name>A0A6I9QQZ5_ELAGV</name>
<dbReference type="GeneID" id="105039129"/>
<dbReference type="RefSeq" id="XP_010913444.1">
    <property type="nucleotide sequence ID" value="XM_010915142.3"/>
</dbReference>
<feature type="compositionally biased region" description="Low complexity" evidence="1">
    <location>
        <begin position="37"/>
        <end position="48"/>
    </location>
</feature>
<feature type="transmembrane region" description="Helical" evidence="2">
    <location>
        <begin position="165"/>
        <end position="183"/>
    </location>
</feature>
<evidence type="ECO:0000256" key="2">
    <source>
        <dbReference type="SAM" id="Phobius"/>
    </source>
</evidence>
<dbReference type="PANTHER" id="PTHR36704">
    <property type="entry name" value="PROTEIN, PUTATIVE-RELATED"/>
    <property type="match status" value="1"/>
</dbReference>
<dbReference type="KEGG" id="egu:105039129"/>
<gene>
    <name evidence="4" type="primary">LOC105039129</name>
</gene>
<accession>A0A6I9QQZ5</accession>
<dbReference type="OrthoDB" id="1928683at2759"/>
<reference evidence="4" key="1">
    <citation type="submission" date="2025-08" db="UniProtKB">
        <authorList>
            <consortium name="RefSeq"/>
        </authorList>
    </citation>
    <scope>IDENTIFICATION</scope>
</reference>
<proteinExistence type="predicted"/>
<evidence type="ECO:0000313" key="3">
    <source>
        <dbReference type="Proteomes" id="UP000504607"/>
    </source>
</evidence>
<feature type="region of interest" description="Disordered" evidence="1">
    <location>
        <begin position="25"/>
        <end position="48"/>
    </location>
</feature>
<evidence type="ECO:0000313" key="4">
    <source>
        <dbReference type="RefSeq" id="XP_010913444.1"/>
    </source>
</evidence>
<protein>
    <submittedName>
        <fullName evidence="4">Uncharacterized protein LOC105039129</fullName>
    </submittedName>
</protein>
<dbReference type="Proteomes" id="UP000504607">
    <property type="component" value="Chromosome 2"/>
</dbReference>
<keyword evidence="3" id="KW-1185">Reference proteome</keyword>
<evidence type="ECO:0000256" key="1">
    <source>
        <dbReference type="SAM" id="MobiDB-lite"/>
    </source>
</evidence>
<dbReference type="PANTHER" id="PTHR36704:SF1">
    <property type="entry name" value="OS06G0239700 PROTEIN"/>
    <property type="match status" value="1"/>
</dbReference>
<sequence length="255" mass="27758">MSFLAGRLAATEGAYFLQESKHAVGRLAQKHPPPTPSSSSTAVAAAAAPKNEEAADILPEILRHSIPLKGAAVEADPSLSTASKWLLQHSSSRSLSSASPDALNPLRAYVSLPQATFGPKRWQLPNEHLKFSASTANELRHDRYPPMDPEKLKAAVAGYSQIGKAFVVATMMVFGGATVVFLLTAHKLQLHSTDDIRTKGRDLIQPGADIMREQMVPLRNWAENMSRKWHIEDGKAKEKSFIKEISKTLGARTSD</sequence>